<comment type="subunit">
    <text evidence="5">Homotetramer.</text>
</comment>
<comment type="pathway">
    <text evidence="5">Lipid metabolism; fatty acid biosynthesis.</text>
</comment>
<proteinExistence type="inferred from homology"/>
<keyword evidence="5" id="KW-0444">Lipid biosynthesis</keyword>
<dbReference type="InterPro" id="IPR011284">
    <property type="entry name" value="3oxo_ACP_reduc"/>
</dbReference>
<evidence type="ECO:0000256" key="4">
    <source>
        <dbReference type="PIRSR" id="PIRSR611284-2"/>
    </source>
</evidence>
<feature type="binding site" evidence="4">
    <location>
        <position position="82"/>
    </location>
    <ligand>
        <name>NADP(+)</name>
        <dbReference type="ChEBI" id="CHEBI:58349"/>
    </ligand>
</feature>
<keyword evidence="5" id="KW-0276">Fatty acid metabolism</keyword>
<dbReference type="AlphaFoldDB" id="A0A1T4KGN3"/>
<gene>
    <name evidence="7" type="ORF">SAMN02745174_00419</name>
</gene>
<feature type="binding site" evidence="4">
    <location>
        <position position="182"/>
    </location>
    <ligand>
        <name>NADP(+)</name>
        <dbReference type="ChEBI" id="CHEBI:58349"/>
    </ligand>
</feature>
<dbReference type="NCBIfam" id="TIGR01830">
    <property type="entry name" value="3oxo_ACP_reduc"/>
    <property type="match status" value="1"/>
</dbReference>
<keyword evidence="4 5" id="KW-0521">NADP</keyword>
<feature type="active site" description="Proton acceptor" evidence="3">
    <location>
        <position position="147"/>
    </location>
</feature>
<keyword evidence="8" id="KW-1185">Reference proteome</keyword>
<dbReference type="FunFam" id="3.40.50.720:FF:000173">
    <property type="entry name" value="3-oxoacyl-[acyl-carrier protein] reductase"/>
    <property type="match status" value="1"/>
</dbReference>
<dbReference type="SUPFAM" id="SSF51735">
    <property type="entry name" value="NAD(P)-binding Rossmann-fold domains"/>
    <property type="match status" value="1"/>
</dbReference>
<dbReference type="NCBIfam" id="NF009466">
    <property type="entry name" value="PRK12826.1-2"/>
    <property type="match status" value="1"/>
</dbReference>
<keyword evidence="5" id="KW-0443">Lipid metabolism</keyword>
<dbReference type="PANTHER" id="PTHR42760">
    <property type="entry name" value="SHORT-CHAIN DEHYDROGENASES/REDUCTASES FAMILY MEMBER"/>
    <property type="match status" value="1"/>
</dbReference>
<dbReference type="Pfam" id="PF13561">
    <property type="entry name" value="adh_short_C2"/>
    <property type="match status" value="1"/>
</dbReference>
<dbReference type="PRINTS" id="PR00080">
    <property type="entry name" value="SDRFAMILY"/>
</dbReference>
<evidence type="ECO:0000256" key="5">
    <source>
        <dbReference type="RuleBase" id="RU366074"/>
    </source>
</evidence>
<accession>A0A1T4KGN3</accession>
<evidence type="ECO:0000313" key="7">
    <source>
        <dbReference type="EMBL" id="SJZ41589.1"/>
    </source>
</evidence>
<feature type="binding site" evidence="4">
    <location>
        <begin position="13"/>
        <end position="16"/>
    </location>
    <ligand>
        <name>NADP(+)</name>
        <dbReference type="ChEBI" id="CHEBI:58349"/>
    </ligand>
</feature>
<dbReference type="EMBL" id="FUWX01000005">
    <property type="protein sequence ID" value="SJZ41589.1"/>
    <property type="molecule type" value="Genomic_DNA"/>
</dbReference>
<dbReference type="GO" id="GO:0048038">
    <property type="term" value="F:quinone binding"/>
    <property type="evidence" value="ECO:0007669"/>
    <property type="project" value="TreeGrafter"/>
</dbReference>
<dbReference type="Proteomes" id="UP000191153">
    <property type="component" value="Unassembled WGS sequence"/>
</dbReference>
<reference evidence="7 8" key="1">
    <citation type="submission" date="2017-02" db="EMBL/GenBank/DDBJ databases">
        <authorList>
            <person name="Peterson S.W."/>
        </authorList>
    </citation>
    <scope>NUCLEOTIDE SEQUENCE [LARGE SCALE GENOMIC DNA]</scope>
    <source>
        <strain evidence="7 8">ATCC 700028</strain>
    </source>
</reference>
<sequence length="241" mass="25841">MNRIEGKIALVTGGARGIGRTIVEKLASEGAQLVISCDMGETTFEQENVRHEILNVTDREAIKELVKKIKEEFGRIDILVNNAGITKDAPFVRMSEDAWDAVINVNLKGVFNMTQAVAPLMTKNKKGSIINISSVVGLYGNIGQTNYSATKGGVIAMSKTWAKELARKGAQVRANCVAPGFIQTPMTDVLPEEVIQGMLDRTSLGKLGTPEDIANAVLFLASDESSYITGQTIEVSGGLAL</sequence>
<dbReference type="UniPathway" id="UPA00094"/>
<dbReference type="InterPro" id="IPR020904">
    <property type="entry name" value="Sc_DH/Rdtase_CS"/>
</dbReference>
<dbReference type="PRINTS" id="PR00081">
    <property type="entry name" value="GDHRDH"/>
</dbReference>
<feature type="domain" description="Ketoreductase" evidence="6">
    <location>
        <begin position="7"/>
        <end position="185"/>
    </location>
</feature>
<comment type="function">
    <text evidence="5">Catalyzes the NADPH-dependent reduction of beta-ketoacyl-ACP substrates to beta-hydroxyacyl-ACP products, the first reductive step in the elongation cycle of fatty acid biosynthesis.</text>
</comment>
<dbReference type="InterPro" id="IPR002347">
    <property type="entry name" value="SDR_fam"/>
</dbReference>
<dbReference type="InterPro" id="IPR036291">
    <property type="entry name" value="NAD(P)-bd_dom_sf"/>
</dbReference>
<evidence type="ECO:0000256" key="1">
    <source>
        <dbReference type="ARBA" id="ARBA00006484"/>
    </source>
</evidence>
<evidence type="ECO:0000259" key="6">
    <source>
        <dbReference type="SMART" id="SM00822"/>
    </source>
</evidence>
<name>A0A1T4KGN3_9FUSO</name>
<protein>
    <recommendedName>
        <fullName evidence="5">3-oxoacyl-[acyl-carrier-protein] reductase</fullName>
        <ecNumber evidence="5">1.1.1.100</ecNumber>
    </recommendedName>
</protein>
<keyword evidence="2 5" id="KW-0560">Oxidoreductase</keyword>
<dbReference type="InterPro" id="IPR057326">
    <property type="entry name" value="KR_dom"/>
</dbReference>
<evidence type="ECO:0000313" key="8">
    <source>
        <dbReference type="Proteomes" id="UP000191153"/>
    </source>
</evidence>
<dbReference type="EC" id="1.1.1.100" evidence="5"/>
<keyword evidence="5" id="KW-0275">Fatty acid biosynthesis</keyword>
<organism evidence="7 8">
    <name type="scientific">Cetobacterium ceti</name>
    <dbReference type="NCBI Taxonomy" id="180163"/>
    <lineage>
        <taxon>Bacteria</taxon>
        <taxon>Fusobacteriati</taxon>
        <taxon>Fusobacteriota</taxon>
        <taxon>Fusobacteriia</taxon>
        <taxon>Fusobacteriales</taxon>
        <taxon>Fusobacteriaceae</taxon>
        <taxon>Cetobacterium</taxon>
    </lineage>
</organism>
<comment type="catalytic activity">
    <reaction evidence="5">
        <text>a (3R)-hydroxyacyl-[ACP] + NADP(+) = a 3-oxoacyl-[ACP] + NADPH + H(+)</text>
        <dbReference type="Rhea" id="RHEA:17397"/>
        <dbReference type="Rhea" id="RHEA-COMP:9916"/>
        <dbReference type="Rhea" id="RHEA-COMP:9945"/>
        <dbReference type="ChEBI" id="CHEBI:15378"/>
        <dbReference type="ChEBI" id="CHEBI:57783"/>
        <dbReference type="ChEBI" id="CHEBI:58349"/>
        <dbReference type="ChEBI" id="CHEBI:78776"/>
        <dbReference type="ChEBI" id="CHEBI:78827"/>
        <dbReference type="EC" id="1.1.1.100"/>
    </reaction>
</comment>
<dbReference type="Gene3D" id="3.40.50.720">
    <property type="entry name" value="NAD(P)-binding Rossmann-like Domain"/>
    <property type="match status" value="1"/>
</dbReference>
<evidence type="ECO:0000256" key="3">
    <source>
        <dbReference type="PIRSR" id="PIRSR611284-1"/>
    </source>
</evidence>
<feature type="binding site" evidence="4">
    <location>
        <begin position="55"/>
        <end position="56"/>
    </location>
    <ligand>
        <name>NADP(+)</name>
        <dbReference type="ChEBI" id="CHEBI:58349"/>
    </ligand>
</feature>
<dbReference type="CDD" id="cd05333">
    <property type="entry name" value="BKR_SDR_c"/>
    <property type="match status" value="1"/>
</dbReference>
<dbReference type="GO" id="GO:0004316">
    <property type="term" value="F:3-oxoacyl-[acyl-carrier-protein] reductase (NADPH) activity"/>
    <property type="evidence" value="ECO:0007669"/>
    <property type="project" value="UniProtKB-UniRule"/>
</dbReference>
<evidence type="ECO:0000256" key="2">
    <source>
        <dbReference type="ARBA" id="ARBA00023002"/>
    </source>
</evidence>
<dbReference type="PANTHER" id="PTHR42760:SF83">
    <property type="entry name" value="(3R)-3-HYDROXYACYL-COA DEHYDROGENASE"/>
    <property type="match status" value="1"/>
</dbReference>
<dbReference type="RefSeq" id="WP_078692964.1">
    <property type="nucleotide sequence ID" value="NZ_FUWX01000005.1"/>
</dbReference>
<dbReference type="GO" id="GO:0006633">
    <property type="term" value="P:fatty acid biosynthetic process"/>
    <property type="evidence" value="ECO:0007669"/>
    <property type="project" value="UniProtKB-UniPathway"/>
</dbReference>
<feature type="binding site" evidence="4">
    <location>
        <begin position="147"/>
        <end position="151"/>
    </location>
    <ligand>
        <name>NADP(+)</name>
        <dbReference type="ChEBI" id="CHEBI:58349"/>
    </ligand>
</feature>
<dbReference type="NCBIfam" id="NF005559">
    <property type="entry name" value="PRK07231.1"/>
    <property type="match status" value="1"/>
</dbReference>
<dbReference type="GO" id="GO:0051287">
    <property type="term" value="F:NAD binding"/>
    <property type="evidence" value="ECO:0007669"/>
    <property type="project" value="UniProtKB-UniRule"/>
</dbReference>
<comment type="similarity">
    <text evidence="1 5">Belongs to the short-chain dehydrogenases/reductases (SDR) family.</text>
</comment>
<dbReference type="SMART" id="SM00822">
    <property type="entry name" value="PKS_KR"/>
    <property type="match status" value="1"/>
</dbReference>
<dbReference type="OrthoDB" id="9803333at2"/>
<dbReference type="PROSITE" id="PS00061">
    <property type="entry name" value="ADH_SHORT"/>
    <property type="match status" value="1"/>
</dbReference>
<dbReference type="STRING" id="180163.SAMN02745174_00419"/>